<organism evidence="15 16">
    <name type="scientific">Corynebacterium amycolatum</name>
    <dbReference type="NCBI Taxonomy" id="43765"/>
    <lineage>
        <taxon>Bacteria</taxon>
        <taxon>Bacillati</taxon>
        <taxon>Actinomycetota</taxon>
        <taxon>Actinomycetes</taxon>
        <taxon>Mycobacteriales</taxon>
        <taxon>Corynebacteriaceae</taxon>
        <taxon>Corynebacterium</taxon>
    </lineage>
</organism>
<dbReference type="RefSeq" id="WP_284826406.1">
    <property type="nucleotide sequence ID" value="NZ_JASOOY020000031.1"/>
</dbReference>
<accession>A0AAW9SMI9</accession>
<comment type="pathway">
    <text evidence="3 12">Cofactor biosynthesis; tetrahydrofolate biosynthesis; 7,8-dihydrofolate from 2-amino-4-hydroxy-6-hydroxymethyl-7,8-dihydropteridine diphosphate and 4-aminobenzoate: step 1/2.</text>
</comment>
<keyword evidence="7 12" id="KW-0808">Transferase</keyword>
<dbReference type="PROSITE" id="PS00793">
    <property type="entry name" value="DHPS_2"/>
    <property type="match status" value="1"/>
</dbReference>
<evidence type="ECO:0000256" key="7">
    <source>
        <dbReference type="ARBA" id="ARBA00022679"/>
    </source>
</evidence>
<keyword evidence="10 12" id="KW-0289">Folate biosynthesis</keyword>
<dbReference type="InterPro" id="IPR011005">
    <property type="entry name" value="Dihydropteroate_synth-like_sf"/>
</dbReference>
<dbReference type="Proteomes" id="UP001223646">
    <property type="component" value="Unassembled WGS sequence"/>
</dbReference>
<name>A0AAW9SMI9_CORAY</name>
<comment type="similarity">
    <text evidence="4 12">Belongs to the DHPS family.</text>
</comment>
<dbReference type="Pfam" id="PF00809">
    <property type="entry name" value="Pterin_bind"/>
    <property type="match status" value="1"/>
</dbReference>
<dbReference type="PANTHER" id="PTHR20941">
    <property type="entry name" value="FOLATE SYNTHESIS PROTEINS"/>
    <property type="match status" value="1"/>
</dbReference>
<keyword evidence="9 12" id="KW-0460">Magnesium</keyword>
<dbReference type="PROSITE" id="PS00792">
    <property type="entry name" value="DHPS_1"/>
    <property type="match status" value="1"/>
</dbReference>
<dbReference type="SUPFAM" id="SSF51717">
    <property type="entry name" value="Dihydropteroate synthetase-like"/>
    <property type="match status" value="1"/>
</dbReference>
<dbReference type="GO" id="GO:0046654">
    <property type="term" value="P:tetrahydrofolate biosynthetic process"/>
    <property type="evidence" value="ECO:0007669"/>
    <property type="project" value="TreeGrafter"/>
</dbReference>
<dbReference type="EC" id="2.5.1.15" evidence="5 12"/>
<dbReference type="CDD" id="cd00739">
    <property type="entry name" value="DHPS"/>
    <property type="match status" value="1"/>
</dbReference>
<dbReference type="FunFam" id="3.20.20.20:FF:000006">
    <property type="entry name" value="Dihydropteroate synthase"/>
    <property type="match status" value="1"/>
</dbReference>
<comment type="function">
    <text evidence="12">Catalyzes the condensation of para-aminobenzoate (pABA) with 6-hydroxymethyl-7,8-dihydropterin diphosphate (DHPt-PP) to form 7,8-dihydropteroate (H2Pte), the immediate precursor of folate derivatives.</text>
</comment>
<evidence type="ECO:0000256" key="12">
    <source>
        <dbReference type="RuleBase" id="RU361205"/>
    </source>
</evidence>
<dbReference type="PROSITE" id="PS50972">
    <property type="entry name" value="PTERIN_BINDING"/>
    <property type="match status" value="1"/>
</dbReference>
<reference evidence="15" key="1">
    <citation type="submission" date="2023-05" db="EMBL/GenBank/DDBJ databases">
        <authorList>
            <person name="Du J."/>
        </authorList>
    </citation>
    <scope>NUCLEOTIDE SEQUENCE</scope>
    <source>
        <strain evidence="15">UMB1064</strain>
    </source>
</reference>
<evidence type="ECO:0000256" key="9">
    <source>
        <dbReference type="ARBA" id="ARBA00022842"/>
    </source>
</evidence>
<evidence type="ECO:0000256" key="1">
    <source>
        <dbReference type="ARBA" id="ARBA00000012"/>
    </source>
</evidence>
<evidence type="ECO:0000256" key="4">
    <source>
        <dbReference type="ARBA" id="ARBA00009503"/>
    </source>
</evidence>
<keyword evidence="8 12" id="KW-0479">Metal-binding</keyword>
<dbReference type="GO" id="GO:0046872">
    <property type="term" value="F:metal ion binding"/>
    <property type="evidence" value="ECO:0007669"/>
    <property type="project" value="UniProtKB-KW"/>
</dbReference>
<dbReference type="EMBL" id="JASOOY020000031">
    <property type="protein sequence ID" value="MEO3717712.1"/>
    <property type="molecule type" value="Genomic_DNA"/>
</dbReference>
<reference evidence="15" key="2">
    <citation type="submission" date="2024-05" db="EMBL/GenBank/DDBJ databases">
        <authorList>
            <person name="Wolfe A."/>
        </authorList>
    </citation>
    <scope>NUCLEOTIDE SEQUENCE</scope>
    <source>
        <strain evidence="15">UMB1064</strain>
    </source>
</reference>
<evidence type="ECO:0000256" key="2">
    <source>
        <dbReference type="ARBA" id="ARBA00001946"/>
    </source>
</evidence>
<dbReference type="InterPro" id="IPR045031">
    <property type="entry name" value="DHP_synth-like"/>
</dbReference>
<dbReference type="NCBIfam" id="TIGR01496">
    <property type="entry name" value="DHPS"/>
    <property type="match status" value="1"/>
</dbReference>
<comment type="cofactor">
    <cofactor evidence="2 12">
        <name>Mg(2+)</name>
        <dbReference type="ChEBI" id="CHEBI:18420"/>
    </cofactor>
</comment>
<comment type="catalytic activity">
    <reaction evidence="1">
        <text>(7,8-dihydropterin-6-yl)methyl diphosphate + 4-aminobenzoate = 7,8-dihydropteroate + diphosphate</text>
        <dbReference type="Rhea" id="RHEA:19949"/>
        <dbReference type="ChEBI" id="CHEBI:17836"/>
        <dbReference type="ChEBI" id="CHEBI:17839"/>
        <dbReference type="ChEBI" id="CHEBI:33019"/>
        <dbReference type="ChEBI" id="CHEBI:72950"/>
        <dbReference type="EC" id="2.5.1.15"/>
    </reaction>
</comment>
<comment type="caution">
    <text evidence="15">The sequence shown here is derived from an EMBL/GenBank/DDBJ whole genome shotgun (WGS) entry which is preliminary data.</text>
</comment>
<dbReference type="PANTHER" id="PTHR20941:SF1">
    <property type="entry name" value="FOLIC ACID SYNTHESIS PROTEIN FOL1"/>
    <property type="match status" value="1"/>
</dbReference>
<evidence type="ECO:0000313" key="15">
    <source>
        <dbReference type="EMBL" id="MEO3717712.1"/>
    </source>
</evidence>
<evidence type="ECO:0000256" key="6">
    <source>
        <dbReference type="ARBA" id="ARBA00016919"/>
    </source>
</evidence>
<feature type="domain" description="Pterin-binding" evidence="14">
    <location>
        <begin position="8"/>
        <end position="269"/>
    </location>
</feature>
<feature type="compositionally biased region" description="Low complexity" evidence="13">
    <location>
        <begin position="305"/>
        <end position="317"/>
    </location>
</feature>
<dbReference type="Gene3D" id="3.20.20.20">
    <property type="entry name" value="Dihydropteroate synthase-like"/>
    <property type="match status" value="1"/>
</dbReference>
<evidence type="ECO:0000256" key="3">
    <source>
        <dbReference type="ARBA" id="ARBA00004763"/>
    </source>
</evidence>
<proteinExistence type="inferred from homology"/>
<gene>
    <name evidence="15" type="primary">folP</name>
    <name evidence="15" type="ORF">QP460_008925</name>
</gene>
<dbReference type="GO" id="GO:0004156">
    <property type="term" value="F:dihydropteroate synthase activity"/>
    <property type="evidence" value="ECO:0007669"/>
    <property type="project" value="UniProtKB-EC"/>
</dbReference>
<evidence type="ECO:0000256" key="13">
    <source>
        <dbReference type="SAM" id="MobiDB-lite"/>
    </source>
</evidence>
<evidence type="ECO:0000259" key="14">
    <source>
        <dbReference type="PROSITE" id="PS50972"/>
    </source>
</evidence>
<evidence type="ECO:0000256" key="11">
    <source>
        <dbReference type="ARBA" id="ARBA00030193"/>
    </source>
</evidence>
<evidence type="ECO:0000256" key="10">
    <source>
        <dbReference type="ARBA" id="ARBA00022909"/>
    </source>
</evidence>
<sequence length="317" mass="33113">MGVENQLCKVMGIVNVTEDSFSDGGLYKTFDAAIAHAHELLAEGAHILDIGGESTRPGAHRVSEDEEEDEEIARVVPVVRELAADGHLISVDTKRASVAEAAIAEGAVFINDVSGGLADPNMYAVCADADVPICLMHWKTDRFGSASGRAETHPDGIVADVREHLLQLVDGAMGAGIVEENIVLDPGLGFAKNADDNWALLHNLPELIDLGFPVLVGASRKRFVAAVGSEVRAPKQADAATTAISALSAAAGAWAVRVHNVADNLDAVRVAQAWNLGRSLTGYTAAGDYPEGGSNRAAQHDESPAESPAEAALEGDE</sequence>
<feature type="region of interest" description="Disordered" evidence="13">
    <location>
        <begin position="287"/>
        <end position="317"/>
    </location>
</feature>
<dbReference type="InterPro" id="IPR000489">
    <property type="entry name" value="Pterin-binding_dom"/>
</dbReference>
<protein>
    <recommendedName>
        <fullName evidence="6 12">Dihydropteroate synthase</fullName>
        <shortName evidence="12">DHPS</shortName>
        <ecNumber evidence="5 12">2.5.1.15</ecNumber>
    </recommendedName>
    <alternativeName>
        <fullName evidence="11 12">Dihydropteroate pyrophosphorylase</fullName>
    </alternativeName>
</protein>
<dbReference type="AlphaFoldDB" id="A0AAW9SMI9"/>
<dbReference type="GO" id="GO:0046656">
    <property type="term" value="P:folic acid biosynthetic process"/>
    <property type="evidence" value="ECO:0007669"/>
    <property type="project" value="UniProtKB-KW"/>
</dbReference>
<evidence type="ECO:0000256" key="5">
    <source>
        <dbReference type="ARBA" id="ARBA00012458"/>
    </source>
</evidence>
<evidence type="ECO:0000256" key="8">
    <source>
        <dbReference type="ARBA" id="ARBA00022723"/>
    </source>
</evidence>
<dbReference type="InterPro" id="IPR006390">
    <property type="entry name" value="DHP_synth_dom"/>
</dbReference>
<dbReference type="GO" id="GO:0005829">
    <property type="term" value="C:cytosol"/>
    <property type="evidence" value="ECO:0007669"/>
    <property type="project" value="TreeGrafter"/>
</dbReference>
<evidence type="ECO:0000313" key="16">
    <source>
        <dbReference type="Proteomes" id="UP001223646"/>
    </source>
</evidence>